<accession>A0ABM5N5V9</accession>
<dbReference type="SUPFAM" id="SSF53448">
    <property type="entry name" value="Nucleotide-diphospho-sugar transferases"/>
    <property type="match status" value="1"/>
</dbReference>
<dbReference type="EMBL" id="CP002961">
    <property type="protein sequence ID" value="AFK04763.1"/>
    <property type="molecule type" value="Genomic_DNA"/>
</dbReference>
<proteinExistence type="predicted"/>
<protein>
    <submittedName>
        <fullName evidence="7">Glycosyl transferase family 2</fullName>
    </submittedName>
</protein>
<dbReference type="PANTHER" id="PTHR43646">
    <property type="entry name" value="GLYCOSYLTRANSFERASE"/>
    <property type="match status" value="1"/>
</dbReference>
<dbReference type="RefSeq" id="WP_015030452.1">
    <property type="nucleotide sequence ID" value="NC_018748.1"/>
</dbReference>
<keyword evidence="5" id="KW-0472">Membrane</keyword>
<gene>
    <name evidence="7" type="ordered locus">Emtol_3637</name>
</gene>
<keyword evidence="2" id="KW-1003">Cell membrane</keyword>
<keyword evidence="8" id="KW-1185">Reference proteome</keyword>
<dbReference type="Gene3D" id="3.90.550.10">
    <property type="entry name" value="Spore Coat Polysaccharide Biosynthesis Protein SpsA, Chain A"/>
    <property type="match status" value="1"/>
</dbReference>
<dbReference type="CDD" id="cd02522">
    <property type="entry name" value="GT_2_like_a"/>
    <property type="match status" value="1"/>
</dbReference>
<dbReference type="PANTHER" id="PTHR43646:SF2">
    <property type="entry name" value="GLYCOSYLTRANSFERASE 2-LIKE DOMAIN-CONTAINING PROTEIN"/>
    <property type="match status" value="1"/>
</dbReference>
<evidence type="ECO:0000256" key="5">
    <source>
        <dbReference type="ARBA" id="ARBA00023136"/>
    </source>
</evidence>
<dbReference type="InterPro" id="IPR029044">
    <property type="entry name" value="Nucleotide-diphossugar_trans"/>
</dbReference>
<evidence type="ECO:0000259" key="6">
    <source>
        <dbReference type="Pfam" id="PF00535"/>
    </source>
</evidence>
<evidence type="ECO:0000313" key="8">
    <source>
        <dbReference type="Proteomes" id="UP000002875"/>
    </source>
</evidence>
<evidence type="ECO:0000256" key="4">
    <source>
        <dbReference type="ARBA" id="ARBA00022679"/>
    </source>
</evidence>
<evidence type="ECO:0000256" key="3">
    <source>
        <dbReference type="ARBA" id="ARBA00022676"/>
    </source>
</evidence>
<dbReference type="GO" id="GO:0016740">
    <property type="term" value="F:transferase activity"/>
    <property type="evidence" value="ECO:0007669"/>
    <property type="project" value="UniProtKB-KW"/>
</dbReference>
<dbReference type="Proteomes" id="UP000002875">
    <property type="component" value="Chromosome"/>
</dbReference>
<organism evidence="7 8">
    <name type="scientific">Emticicia oligotrophica (strain DSM 17448 / CIP 109782 / MTCC 6937 / GPTSA100-15)</name>
    <dbReference type="NCBI Taxonomy" id="929562"/>
    <lineage>
        <taxon>Bacteria</taxon>
        <taxon>Pseudomonadati</taxon>
        <taxon>Bacteroidota</taxon>
        <taxon>Cytophagia</taxon>
        <taxon>Cytophagales</taxon>
        <taxon>Leadbetterellaceae</taxon>
        <taxon>Emticicia</taxon>
    </lineage>
</organism>
<keyword evidence="3" id="KW-0328">Glycosyltransferase</keyword>
<evidence type="ECO:0000256" key="2">
    <source>
        <dbReference type="ARBA" id="ARBA00022475"/>
    </source>
</evidence>
<dbReference type="InterPro" id="IPR001173">
    <property type="entry name" value="Glyco_trans_2-like"/>
</dbReference>
<keyword evidence="4 7" id="KW-0808">Transferase</keyword>
<dbReference type="InterPro" id="IPR026461">
    <property type="entry name" value="Trfase_2_rSAM/seldom_assoc"/>
</dbReference>
<evidence type="ECO:0000313" key="7">
    <source>
        <dbReference type="EMBL" id="AFK04763.1"/>
    </source>
</evidence>
<dbReference type="NCBIfam" id="TIGR04283">
    <property type="entry name" value="glyco_like_mftF"/>
    <property type="match status" value="1"/>
</dbReference>
<name>A0ABM5N5V9_EMTOG</name>
<reference evidence="7 8" key="1">
    <citation type="submission" date="2011-07" db="EMBL/GenBank/DDBJ databases">
        <title>The complete genome of chromosome of Emticicia oligotrophica DSM 17448.</title>
        <authorList>
            <consortium name="US DOE Joint Genome Institute (JGI-PGF)"/>
            <person name="Lucas S."/>
            <person name="Han J."/>
            <person name="Lapidus A."/>
            <person name="Bruce D."/>
            <person name="Goodwin L."/>
            <person name="Pitluck S."/>
            <person name="Peters L."/>
            <person name="Kyrpides N."/>
            <person name="Mavromatis K."/>
            <person name="Ivanova N."/>
            <person name="Ovchinnikova G."/>
            <person name="Teshima H."/>
            <person name="Detter J.C."/>
            <person name="Tapia R."/>
            <person name="Han C."/>
            <person name="Land M."/>
            <person name="Hauser L."/>
            <person name="Markowitz V."/>
            <person name="Cheng J.-F."/>
            <person name="Hugenholtz P."/>
            <person name="Woyke T."/>
            <person name="Wu D."/>
            <person name="Tindall B."/>
            <person name="Pomrenke H."/>
            <person name="Brambilla E."/>
            <person name="Klenk H.-P."/>
            <person name="Eisen J.A."/>
        </authorList>
    </citation>
    <scope>NUCLEOTIDE SEQUENCE [LARGE SCALE GENOMIC DNA]</scope>
    <source>
        <strain evidence="7 8">DSM 17448</strain>
    </source>
</reference>
<dbReference type="Pfam" id="PF00535">
    <property type="entry name" value="Glycos_transf_2"/>
    <property type="match status" value="1"/>
</dbReference>
<comment type="subcellular location">
    <subcellularLocation>
        <location evidence="1">Cell membrane</location>
    </subcellularLocation>
</comment>
<feature type="domain" description="Glycosyltransferase 2-like" evidence="6">
    <location>
        <begin position="4"/>
        <end position="122"/>
    </location>
</feature>
<sequence length="232" mass="26874">MKISVIIPTYNEAENIDALIERIHQYGGVHLQEIIVSDSPNSVDQTIQIAQKLGAKTIKSSRKGRGIQMNAAAKIAQGEILYFVHADTIIHQDFANDIIKALENGIDFGCYRYQFNSSNWLLKINAFCTRFPFIWCRGGDQTLFIRKSDFDKMSGFCENHQIMEDYEFILRAKKELKFGIIPKNVIVSARKYETNSYLRVQKANFKVMRMFLSGRASQQEMVETYRQMLDYR</sequence>
<evidence type="ECO:0000256" key="1">
    <source>
        <dbReference type="ARBA" id="ARBA00004236"/>
    </source>
</evidence>